<evidence type="ECO:0000256" key="6">
    <source>
        <dbReference type="SAM" id="Phobius"/>
    </source>
</evidence>
<dbReference type="CDD" id="cd06579">
    <property type="entry name" value="TM_PBP1_transp_AraH_like"/>
    <property type="match status" value="1"/>
</dbReference>
<evidence type="ECO:0000256" key="1">
    <source>
        <dbReference type="ARBA" id="ARBA00004651"/>
    </source>
</evidence>
<reference evidence="7 8" key="1">
    <citation type="submission" date="2011-08" db="EMBL/GenBank/DDBJ databases">
        <title>The Genome Sequence of Clostridium orbiscindens 1_3_50AFAA.</title>
        <authorList>
            <consortium name="The Broad Institute Genome Sequencing Platform"/>
            <person name="Earl A."/>
            <person name="Ward D."/>
            <person name="Feldgarden M."/>
            <person name="Gevers D."/>
            <person name="Daigneault M."/>
            <person name="Strauss J."/>
            <person name="Allen-Vercoe E."/>
            <person name="Young S.K."/>
            <person name="Zeng Q."/>
            <person name="Gargeya S."/>
            <person name="Fitzgerald M."/>
            <person name="Haas B."/>
            <person name="Abouelleil A."/>
            <person name="Alvarado L."/>
            <person name="Arachchi H.M."/>
            <person name="Berlin A."/>
            <person name="Brown A."/>
            <person name="Chapman S.B."/>
            <person name="Chen Z."/>
            <person name="Dunbar C."/>
            <person name="Freedman E."/>
            <person name="Gearin G."/>
            <person name="Gellesch M."/>
            <person name="Goldberg J."/>
            <person name="Griggs A."/>
            <person name="Gujja S."/>
            <person name="Heiman D."/>
            <person name="Howarth C."/>
            <person name="Larson L."/>
            <person name="Lui A."/>
            <person name="MacDonald P.J.P."/>
            <person name="Montmayeur A."/>
            <person name="Murphy C."/>
            <person name="Neiman D."/>
            <person name="Pearson M."/>
            <person name="Priest M."/>
            <person name="Roberts A."/>
            <person name="Saif S."/>
            <person name="Shea T."/>
            <person name="Shenoy N."/>
            <person name="Sisk P."/>
            <person name="Stolte C."/>
            <person name="Sykes S."/>
            <person name="Wortman J."/>
            <person name="Nusbaum C."/>
            <person name="Birren B."/>
        </authorList>
    </citation>
    <scope>NUCLEOTIDE SEQUENCE [LARGE SCALE GENOMIC DNA]</scope>
    <source>
        <strain evidence="7 8">1_3_50AFAA</strain>
    </source>
</reference>
<feature type="transmembrane region" description="Helical" evidence="6">
    <location>
        <begin position="20"/>
        <end position="38"/>
    </location>
</feature>
<gene>
    <name evidence="7" type="ORF">HMPREF9460_00520</name>
</gene>
<name>A0A096BDB7_FLAPL</name>
<feature type="transmembrane region" description="Helical" evidence="6">
    <location>
        <begin position="100"/>
        <end position="121"/>
    </location>
</feature>
<feature type="transmembrane region" description="Helical" evidence="6">
    <location>
        <begin position="298"/>
        <end position="318"/>
    </location>
</feature>
<dbReference type="RefSeq" id="WP_007490591.1">
    <property type="nucleotide sequence ID" value="NZ_KN174161.1"/>
</dbReference>
<dbReference type="GO" id="GO:0022857">
    <property type="term" value="F:transmembrane transporter activity"/>
    <property type="evidence" value="ECO:0007669"/>
    <property type="project" value="InterPro"/>
</dbReference>
<dbReference type="Pfam" id="PF02653">
    <property type="entry name" value="BPD_transp_2"/>
    <property type="match status" value="1"/>
</dbReference>
<comment type="subcellular location">
    <subcellularLocation>
        <location evidence="1">Cell membrane</location>
        <topology evidence="1">Multi-pass membrane protein</topology>
    </subcellularLocation>
</comment>
<keyword evidence="5 6" id="KW-0472">Membrane</keyword>
<keyword evidence="2" id="KW-1003">Cell membrane</keyword>
<dbReference type="EMBL" id="ADLO01000020">
    <property type="protein sequence ID" value="KGF57006.1"/>
    <property type="molecule type" value="Genomic_DNA"/>
</dbReference>
<feature type="transmembrane region" description="Helical" evidence="6">
    <location>
        <begin position="50"/>
        <end position="69"/>
    </location>
</feature>
<feature type="transmembrane region" description="Helical" evidence="6">
    <location>
        <begin position="258"/>
        <end position="286"/>
    </location>
</feature>
<comment type="caution">
    <text evidence="7">The sequence shown here is derived from an EMBL/GenBank/DDBJ whole genome shotgun (WGS) entry which is preliminary data.</text>
</comment>
<feature type="transmembrane region" description="Helical" evidence="6">
    <location>
        <begin position="169"/>
        <end position="188"/>
    </location>
</feature>
<evidence type="ECO:0000313" key="8">
    <source>
        <dbReference type="Proteomes" id="UP000029585"/>
    </source>
</evidence>
<keyword evidence="3 6" id="KW-0812">Transmembrane</keyword>
<protein>
    <recommendedName>
        <fullName evidence="9">ABC transporter permease</fullName>
    </recommendedName>
</protein>
<feature type="transmembrane region" description="Helical" evidence="6">
    <location>
        <begin position="127"/>
        <end position="148"/>
    </location>
</feature>
<evidence type="ECO:0000256" key="2">
    <source>
        <dbReference type="ARBA" id="ARBA00022475"/>
    </source>
</evidence>
<sequence length="328" mass="34552">MKQLERIHRKLAATPQLSSVLTICGLLLVVFASMCVYSESYRSAYNVTNVLVQCVPLACVSLGQTLVIISGGIDLSVGSTISVCTAIAARLMGSDNPAQVLLGVVVVFAFAAGVGLVNGAGVNYLKVPPMITTLCTSTILEGVALWILPVAGGKINADFARVIYKKWDIISMPLLILVALFLVMRYLLYRTRTGTSLYAIGRSRTIAASMGIKTTRASMKAYVLAALCAAVTGLLLASRMRVGDPTCGANYGMDSIAATVIGGTSLAGGTGLLSGTVAGAFLIGMLSNVMNNLNVNQFYQYVMKGALLIAAMVVYSISDRLEVRRRAS</sequence>
<dbReference type="HOGENOM" id="CLU_028880_3_2_9"/>
<evidence type="ECO:0008006" key="9">
    <source>
        <dbReference type="Google" id="ProtNLM"/>
    </source>
</evidence>
<dbReference type="AlphaFoldDB" id="A0A096BDB7"/>
<evidence type="ECO:0000313" key="7">
    <source>
        <dbReference type="EMBL" id="KGF57006.1"/>
    </source>
</evidence>
<accession>A0A096BDB7</accession>
<evidence type="ECO:0000256" key="4">
    <source>
        <dbReference type="ARBA" id="ARBA00022989"/>
    </source>
</evidence>
<evidence type="ECO:0000256" key="3">
    <source>
        <dbReference type="ARBA" id="ARBA00022692"/>
    </source>
</evidence>
<dbReference type="GO" id="GO:0005886">
    <property type="term" value="C:plasma membrane"/>
    <property type="evidence" value="ECO:0007669"/>
    <property type="project" value="UniProtKB-SubCell"/>
</dbReference>
<keyword evidence="4 6" id="KW-1133">Transmembrane helix</keyword>
<keyword evidence="8" id="KW-1185">Reference proteome</keyword>
<proteinExistence type="predicted"/>
<dbReference type="InterPro" id="IPR001851">
    <property type="entry name" value="ABC_transp_permease"/>
</dbReference>
<dbReference type="Proteomes" id="UP000029585">
    <property type="component" value="Unassembled WGS sequence"/>
</dbReference>
<evidence type="ECO:0000256" key="5">
    <source>
        <dbReference type="ARBA" id="ARBA00023136"/>
    </source>
</evidence>
<organism evidence="7 8">
    <name type="scientific">Flavonifractor plautii 1_3_50AFAA</name>
    <dbReference type="NCBI Taxonomy" id="742738"/>
    <lineage>
        <taxon>Bacteria</taxon>
        <taxon>Bacillati</taxon>
        <taxon>Bacillota</taxon>
        <taxon>Clostridia</taxon>
        <taxon>Eubacteriales</taxon>
        <taxon>Oscillospiraceae</taxon>
        <taxon>Flavonifractor</taxon>
    </lineage>
</organism>
<dbReference type="PANTHER" id="PTHR32196">
    <property type="entry name" value="ABC TRANSPORTER PERMEASE PROTEIN YPHD-RELATED-RELATED"/>
    <property type="match status" value="1"/>
</dbReference>
<dbReference type="PATRIC" id="fig|742738.3.peg.542"/>
<feature type="transmembrane region" description="Helical" evidence="6">
    <location>
        <begin position="219"/>
        <end position="237"/>
    </location>
</feature>
<dbReference type="eggNOG" id="COG1172">
    <property type="taxonomic scope" value="Bacteria"/>
</dbReference>
<dbReference type="GeneID" id="63971953"/>